<feature type="transmembrane region" description="Helical" evidence="1">
    <location>
        <begin position="210"/>
        <end position="232"/>
    </location>
</feature>
<keyword evidence="1" id="KW-0812">Transmembrane</keyword>
<protein>
    <recommendedName>
        <fullName evidence="4">DUF2812 domain-containing protein</fullName>
    </recommendedName>
</protein>
<dbReference type="RefSeq" id="WP_212966860.1">
    <property type="nucleotide sequence ID" value="NZ_BORB01000029.1"/>
</dbReference>
<keyword evidence="1" id="KW-0472">Membrane</keyword>
<feature type="transmembrane region" description="Helical" evidence="1">
    <location>
        <begin position="144"/>
        <end position="164"/>
    </location>
</feature>
<name>A0ABQ4KLD7_9BACI</name>
<evidence type="ECO:0008006" key="4">
    <source>
        <dbReference type="Google" id="ProtNLM"/>
    </source>
</evidence>
<sequence length="240" mass="27094">MRQTKYIPSGGLAFSEDEDMEKLRRFSLKGWHVSGFKFMGYTLEKGESLDYIYSIDYRSLTEDEEEEYFAFFSSAGWSHIASEANIHLFRALPGTQPIYTDRDTTVEKYKNLSDSMNKLAIPFVFITALVWIGAMISSGILQSILLGVAVILSIIALPTAWTIITTYSNKWKVEGRKGLVNLVKTLPFLVLLIVVILLLFVRGIDSTIKLLTYMIAGAIALPTAIWVIMTLYHKMGEKKV</sequence>
<feature type="transmembrane region" description="Helical" evidence="1">
    <location>
        <begin position="185"/>
        <end position="204"/>
    </location>
</feature>
<keyword evidence="1" id="KW-1133">Transmembrane helix</keyword>
<gene>
    <name evidence="2" type="ORF">J8TS2_30770</name>
</gene>
<organism evidence="2 3">
    <name type="scientific">Lederbergia ruris</name>
    <dbReference type="NCBI Taxonomy" id="217495"/>
    <lineage>
        <taxon>Bacteria</taxon>
        <taxon>Bacillati</taxon>
        <taxon>Bacillota</taxon>
        <taxon>Bacilli</taxon>
        <taxon>Bacillales</taxon>
        <taxon>Bacillaceae</taxon>
        <taxon>Lederbergia</taxon>
    </lineage>
</organism>
<reference evidence="2 3" key="1">
    <citation type="submission" date="2021-03" db="EMBL/GenBank/DDBJ databases">
        <title>Antimicrobial resistance genes in bacteria isolated from Japanese honey, and their potential for conferring macrolide and lincosamide resistance in the American foulbrood pathogen Paenibacillus larvae.</title>
        <authorList>
            <person name="Okamoto M."/>
            <person name="Kumagai M."/>
            <person name="Kanamori H."/>
            <person name="Takamatsu D."/>
        </authorList>
    </citation>
    <scope>NUCLEOTIDE SEQUENCE [LARGE SCALE GENOMIC DNA]</scope>
    <source>
        <strain evidence="2 3">J8TS2</strain>
    </source>
</reference>
<comment type="caution">
    <text evidence="2">The sequence shown here is derived from an EMBL/GenBank/DDBJ whole genome shotgun (WGS) entry which is preliminary data.</text>
</comment>
<proteinExistence type="predicted"/>
<feature type="transmembrane region" description="Helical" evidence="1">
    <location>
        <begin position="119"/>
        <end position="138"/>
    </location>
</feature>
<accession>A0ABQ4KLD7</accession>
<dbReference type="InterPro" id="IPR021359">
    <property type="entry name" value="DUF2812"/>
</dbReference>
<evidence type="ECO:0000313" key="3">
    <source>
        <dbReference type="Proteomes" id="UP000679950"/>
    </source>
</evidence>
<dbReference type="Pfam" id="PF11193">
    <property type="entry name" value="DUF2812"/>
    <property type="match status" value="1"/>
</dbReference>
<evidence type="ECO:0000313" key="2">
    <source>
        <dbReference type="EMBL" id="GIN58758.1"/>
    </source>
</evidence>
<dbReference type="Proteomes" id="UP000679950">
    <property type="component" value="Unassembled WGS sequence"/>
</dbReference>
<evidence type="ECO:0000256" key="1">
    <source>
        <dbReference type="SAM" id="Phobius"/>
    </source>
</evidence>
<dbReference type="EMBL" id="BORB01000029">
    <property type="protein sequence ID" value="GIN58758.1"/>
    <property type="molecule type" value="Genomic_DNA"/>
</dbReference>
<keyword evidence="3" id="KW-1185">Reference proteome</keyword>